<keyword evidence="2" id="KW-1185">Reference proteome</keyword>
<accession>A0ABQ6HX50</accession>
<protein>
    <submittedName>
        <fullName evidence="1">Uncharacterized protein</fullName>
    </submittedName>
</protein>
<dbReference type="EMBL" id="BSUK01000001">
    <property type="protein sequence ID" value="GMA23031.1"/>
    <property type="molecule type" value="Genomic_DNA"/>
</dbReference>
<gene>
    <name evidence="1" type="ORF">GCM10025864_07900</name>
</gene>
<evidence type="ECO:0000313" key="2">
    <source>
        <dbReference type="Proteomes" id="UP001157091"/>
    </source>
</evidence>
<dbReference type="Proteomes" id="UP001157091">
    <property type="component" value="Unassembled WGS sequence"/>
</dbReference>
<reference evidence="2" key="1">
    <citation type="journal article" date="2019" name="Int. J. Syst. Evol. Microbiol.">
        <title>The Global Catalogue of Microorganisms (GCM) 10K type strain sequencing project: providing services to taxonomists for standard genome sequencing and annotation.</title>
        <authorList>
            <consortium name="The Broad Institute Genomics Platform"/>
            <consortium name="The Broad Institute Genome Sequencing Center for Infectious Disease"/>
            <person name="Wu L."/>
            <person name="Ma J."/>
        </authorList>
    </citation>
    <scope>NUCLEOTIDE SEQUENCE [LARGE SCALE GENOMIC DNA]</scope>
    <source>
        <strain evidence="2">NBRC 106348</strain>
    </source>
</reference>
<comment type="caution">
    <text evidence="1">The sequence shown here is derived from an EMBL/GenBank/DDBJ whole genome shotgun (WGS) entry which is preliminary data.</text>
</comment>
<organism evidence="1 2">
    <name type="scientific">Luteimicrobium album</name>
    <dbReference type="NCBI Taxonomy" id="1054550"/>
    <lineage>
        <taxon>Bacteria</taxon>
        <taxon>Bacillati</taxon>
        <taxon>Actinomycetota</taxon>
        <taxon>Actinomycetes</taxon>
        <taxon>Micrococcales</taxon>
        <taxon>Luteimicrobium</taxon>
    </lineage>
</organism>
<proteinExistence type="predicted"/>
<evidence type="ECO:0000313" key="1">
    <source>
        <dbReference type="EMBL" id="GMA23031.1"/>
    </source>
</evidence>
<sequence>MLSPAVVRTLIERVTTQQGPGRAAHARERLALLTDREREIADAVARGSATRRSRRSCT</sequence>
<name>A0ABQ6HX50_9MICO</name>